<reference evidence="2" key="1">
    <citation type="submission" date="2013-10" db="EMBL/GenBank/DDBJ databases">
        <title>Genome sequencing of Onchocerca volvulus.</title>
        <authorList>
            <person name="Cotton J."/>
            <person name="Tsai J."/>
            <person name="Stanley E."/>
            <person name="Tracey A."/>
            <person name="Holroyd N."/>
            <person name="Lustigman S."/>
            <person name="Berriman M."/>
        </authorList>
    </citation>
    <scope>NUCLEOTIDE SEQUENCE</scope>
</reference>
<organism evidence="1 2">
    <name type="scientific">Onchocerca volvulus</name>
    <dbReference type="NCBI Taxonomy" id="6282"/>
    <lineage>
        <taxon>Eukaryota</taxon>
        <taxon>Metazoa</taxon>
        <taxon>Ecdysozoa</taxon>
        <taxon>Nematoda</taxon>
        <taxon>Chromadorea</taxon>
        <taxon>Rhabditida</taxon>
        <taxon>Spirurina</taxon>
        <taxon>Spiruromorpha</taxon>
        <taxon>Filarioidea</taxon>
        <taxon>Onchocercidae</taxon>
        <taxon>Onchocerca</taxon>
    </lineage>
</organism>
<evidence type="ECO:0000313" key="1">
    <source>
        <dbReference type="EnsemblMetazoa" id="OVOC4733.1"/>
    </source>
</evidence>
<protein>
    <submittedName>
        <fullName evidence="1">Uncharacterized protein</fullName>
    </submittedName>
</protein>
<evidence type="ECO:0000313" key="2">
    <source>
        <dbReference type="Proteomes" id="UP000024404"/>
    </source>
</evidence>
<name>A0A8R1TTT4_ONCVO</name>
<dbReference type="AlphaFoldDB" id="A0A8R1TTT4"/>
<sequence>MASYHFEVSSKVTPLSKQLISAKSHRQQRVTAATAIRVLTKQIQPAGTNVQKQAAQHNPITYGMVWFYSRYTFMVKLISRTTDRPIPQR</sequence>
<reference evidence="1" key="2">
    <citation type="submission" date="2022-06" db="UniProtKB">
        <authorList>
            <consortium name="EnsemblMetazoa"/>
        </authorList>
    </citation>
    <scope>IDENTIFICATION</scope>
</reference>
<keyword evidence="2" id="KW-1185">Reference proteome</keyword>
<accession>A0A8R1TTT4</accession>
<proteinExistence type="predicted"/>
<dbReference type="Proteomes" id="UP000024404">
    <property type="component" value="Unassembled WGS sequence"/>
</dbReference>
<dbReference type="EMBL" id="CMVM020000144">
    <property type="status" value="NOT_ANNOTATED_CDS"/>
    <property type="molecule type" value="Genomic_DNA"/>
</dbReference>
<dbReference type="EnsemblMetazoa" id="OVOC4733.1">
    <property type="protein sequence ID" value="OVOC4733.1"/>
    <property type="gene ID" value="WBGene00241542"/>
</dbReference>